<dbReference type="AlphaFoldDB" id="A0A518V996"/>
<sequence>MRKHFVNLTNGIEAIPDISYEYSFIRIQSTACEQKRWDFLLQDLDYTFLMSLALGHTCVVYDYGARKNVPRAIYQGLEFIYFALNRRWLGKDVIPVVRGKNVYQYFDECYRELTDRTLKKLDYFRKFLLTDEIRLEVKTAATEHDGDYRWYRDVLAEVS</sequence>
<evidence type="ECO:0000313" key="1">
    <source>
        <dbReference type="EMBL" id="QDX93575.1"/>
    </source>
</evidence>
<reference evidence="1 2" key="1">
    <citation type="submission" date="2018-11" db="EMBL/GenBank/DDBJ databases">
        <title>Phylogenetic determinants of toxin gene distribution in genomes of Brevibacillus laterosporus.</title>
        <authorList>
            <person name="Glare T.R."/>
            <person name="Durrant A."/>
            <person name="Berry C."/>
            <person name="Palma L."/>
            <person name="Ormskirk M."/>
            <person name="Cox M.O."/>
        </authorList>
    </citation>
    <scope>NUCLEOTIDE SEQUENCE [LARGE SCALE GENOMIC DNA]</scope>
    <source>
        <strain evidence="1 2">1821L</strain>
    </source>
</reference>
<accession>A0A518V996</accession>
<dbReference type="OrthoDB" id="2990983at2"/>
<organism evidence="1 2">
    <name type="scientific">Brevibacillus laterosporus</name>
    <name type="common">Bacillus laterosporus</name>
    <dbReference type="NCBI Taxonomy" id="1465"/>
    <lineage>
        <taxon>Bacteria</taxon>
        <taxon>Bacillati</taxon>
        <taxon>Bacillota</taxon>
        <taxon>Bacilli</taxon>
        <taxon>Bacillales</taxon>
        <taxon>Paenibacillaceae</taxon>
        <taxon>Brevibacillus</taxon>
    </lineage>
</organism>
<proteinExistence type="predicted"/>
<keyword evidence="2" id="KW-1185">Reference proteome</keyword>
<gene>
    <name evidence="1" type="ORF">EEL30_15495</name>
</gene>
<name>A0A518V996_BRELA</name>
<protein>
    <submittedName>
        <fullName evidence="1">Uncharacterized protein</fullName>
    </submittedName>
</protein>
<dbReference type="Proteomes" id="UP000319432">
    <property type="component" value="Chromosome"/>
</dbReference>
<dbReference type="EMBL" id="CP033464">
    <property type="protein sequence ID" value="QDX93575.1"/>
    <property type="molecule type" value="Genomic_DNA"/>
</dbReference>
<evidence type="ECO:0000313" key="2">
    <source>
        <dbReference type="Proteomes" id="UP000319432"/>
    </source>
</evidence>